<protein>
    <submittedName>
        <fullName evidence="2">Uncharacterized protein</fullName>
    </submittedName>
</protein>
<dbReference type="RefSeq" id="WP_094263274.1">
    <property type="nucleotide sequence ID" value="NZ_NOWF01000002.1"/>
</dbReference>
<keyword evidence="3" id="KW-1185">Reference proteome</keyword>
<reference evidence="2 3" key="1">
    <citation type="submission" date="2017-07" db="EMBL/GenBank/DDBJ databases">
        <title>The genome sequence of Paludifilum halophilum highlights mechanisms for microbial adaptation to high salt environemnts.</title>
        <authorList>
            <person name="Belbahri L."/>
        </authorList>
    </citation>
    <scope>NUCLEOTIDE SEQUENCE [LARGE SCALE GENOMIC DNA]</scope>
    <source>
        <strain evidence="2 3">DSM 102817</strain>
    </source>
</reference>
<name>A0A235B9I6_9BACL</name>
<proteinExistence type="predicted"/>
<dbReference type="EMBL" id="NOWF01000002">
    <property type="protein sequence ID" value="OYD08926.1"/>
    <property type="molecule type" value="Genomic_DNA"/>
</dbReference>
<dbReference type="Proteomes" id="UP000215459">
    <property type="component" value="Unassembled WGS sequence"/>
</dbReference>
<comment type="caution">
    <text evidence="2">The sequence shown here is derived from an EMBL/GenBank/DDBJ whole genome shotgun (WGS) entry which is preliminary data.</text>
</comment>
<evidence type="ECO:0000256" key="1">
    <source>
        <dbReference type="SAM" id="MobiDB-lite"/>
    </source>
</evidence>
<feature type="compositionally biased region" description="Polar residues" evidence="1">
    <location>
        <begin position="66"/>
        <end position="82"/>
    </location>
</feature>
<accession>A0A235B9I6</accession>
<feature type="region of interest" description="Disordered" evidence="1">
    <location>
        <begin position="1"/>
        <end position="34"/>
    </location>
</feature>
<evidence type="ECO:0000313" key="2">
    <source>
        <dbReference type="EMBL" id="OYD08926.1"/>
    </source>
</evidence>
<feature type="compositionally biased region" description="Polar residues" evidence="1">
    <location>
        <begin position="7"/>
        <end position="34"/>
    </location>
</feature>
<organism evidence="2 3">
    <name type="scientific">Paludifilum halophilum</name>
    <dbReference type="NCBI Taxonomy" id="1642702"/>
    <lineage>
        <taxon>Bacteria</taxon>
        <taxon>Bacillati</taxon>
        <taxon>Bacillota</taxon>
        <taxon>Bacilli</taxon>
        <taxon>Bacillales</taxon>
        <taxon>Thermoactinomycetaceae</taxon>
        <taxon>Paludifilum</taxon>
    </lineage>
</organism>
<evidence type="ECO:0000313" key="3">
    <source>
        <dbReference type="Proteomes" id="UP000215459"/>
    </source>
</evidence>
<feature type="region of interest" description="Disordered" evidence="1">
    <location>
        <begin position="56"/>
        <end position="83"/>
    </location>
</feature>
<sequence length="102" mass="11380">MSDQHHNNMQYQSMNHPQMQRSAMNQPQMQQPGSNDLFDIISRVLNTALDTVRDSMARSGGVGGVSPNQRANAAPRSSQTSALKAIEDKIRNEMDRKIKAKL</sequence>
<gene>
    <name evidence="2" type="ORF">CHM34_03870</name>
</gene>
<dbReference type="AlphaFoldDB" id="A0A235B9I6"/>